<reference evidence="3" key="1">
    <citation type="submission" date="2017-10" db="EMBL/GenBank/DDBJ databases">
        <authorList>
            <person name="Skurnik M."/>
        </authorList>
    </citation>
    <scope>NUCLEOTIDE SEQUENCE [LARGE SCALE GENOMIC DNA]</scope>
    <source>
        <strain evidence="3">fHe-Yen9-03</strain>
    </source>
</reference>
<protein>
    <submittedName>
        <fullName evidence="2">Uncharacterized protein</fullName>
    </submittedName>
</protein>
<keyword evidence="1" id="KW-0472">Membrane</keyword>
<accession>A0A2C9D1M8</accession>
<proteinExistence type="predicted"/>
<dbReference type="EMBL" id="LT960552">
    <property type="protein sequence ID" value="SOK59252.1"/>
    <property type="molecule type" value="Genomic_DNA"/>
</dbReference>
<evidence type="ECO:0000313" key="2">
    <source>
        <dbReference type="EMBL" id="SOK59252.1"/>
    </source>
</evidence>
<keyword evidence="1" id="KW-1133">Transmembrane helix</keyword>
<dbReference type="Proteomes" id="UP000241364">
    <property type="component" value="Chromosome i"/>
</dbReference>
<sequence>MKHFLEVLFVAIAVVAMMLGYTVISIWSAMFAIIFWAAPNSSVKKTPEDYLNESRKLNVSGAEVEFEFLSDKGKTFTVKLEPHLYINDDMLMDSLVEYIVKHTGIQTSSERLNIISIKK</sequence>
<evidence type="ECO:0000313" key="3">
    <source>
        <dbReference type="Proteomes" id="UP000241364"/>
    </source>
</evidence>
<name>A0A2C9D1M8_9CAUD</name>
<organism evidence="2 3">
    <name type="scientific">Yersinia phage fHe-Yen9-03</name>
    <dbReference type="NCBI Taxonomy" id="2052743"/>
    <lineage>
        <taxon>Viruses</taxon>
        <taxon>Duplodnaviria</taxon>
        <taxon>Heunggongvirae</taxon>
        <taxon>Uroviricota</taxon>
        <taxon>Caudoviricetes</taxon>
        <taxon>Eneladusvirus</taxon>
        <taxon>Eneladusvirus Yen904</taxon>
    </lineage>
</organism>
<keyword evidence="1" id="KW-0812">Transmembrane</keyword>
<evidence type="ECO:0000256" key="1">
    <source>
        <dbReference type="SAM" id="Phobius"/>
    </source>
</evidence>
<gene>
    <name evidence="2" type="primary">g444</name>
</gene>
<feature type="transmembrane region" description="Helical" evidence="1">
    <location>
        <begin position="7"/>
        <end position="38"/>
    </location>
</feature>